<gene>
    <name evidence="2" type="ordered locus">Desdi_0688</name>
</gene>
<reference evidence="3" key="1">
    <citation type="submission" date="2012-02" db="EMBL/GenBank/DDBJ databases">
        <title>Complete sequence of Desulfitobacterium dichloroeliminans LMG P-21439.</title>
        <authorList>
            <person name="Lucas S."/>
            <person name="Han J."/>
            <person name="Lapidus A."/>
            <person name="Cheng J.-F."/>
            <person name="Goodwin L."/>
            <person name="Pitluck S."/>
            <person name="Peters L."/>
            <person name="Ovchinnikova G."/>
            <person name="Teshima H."/>
            <person name="Detter J.C."/>
            <person name="Han C."/>
            <person name="Tapia R."/>
            <person name="Land M."/>
            <person name="Hauser L."/>
            <person name="Kyrpides N."/>
            <person name="Ivanova N."/>
            <person name="Pagani I."/>
            <person name="Kruse T."/>
            <person name="de Vos W.M."/>
            <person name="Boon N."/>
            <person name="Smidt H."/>
            <person name="Woyke T."/>
        </authorList>
    </citation>
    <scope>NUCLEOTIDE SEQUENCE [LARGE SCALE GENOMIC DNA]</scope>
    <source>
        <strain evidence="3">LMG P-21439 / DCA1</strain>
    </source>
</reference>
<dbReference type="eggNOG" id="ENOG502ZIQY">
    <property type="taxonomic scope" value="Bacteria"/>
</dbReference>
<feature type="region of interest" description="Disordered" evidence="1">
    <location>
        <begin position="1"/>
        <end position="56"/>
    </location>
</feature>
<evidence type="ECO:0000256" key="1">
    <source>
        <dbReference type="SAM" id="MobiDB-lite"/>
    </source>
</evidence>
<dbReference type="Proteomes" id="UP000010797">
    <property type="component" value="Chromosome"/>
</dbReference>
<organism evidence="2 3">
    <name type="scientific">Desulfitobacterium dichloroeliminans (strain LMG P-21439 / DCA1)</name>
    <dbReference type="NCBI Taxonomy" id="871963"/>
    <lineage>
        <taxon>Bacteria</taxon>
        <taxon>Bacillati</taxon>
        <taxon>Bacillota</taxon>
        <taxon>Clostridia</taxon>
        <taxon>Eubacteriales</taxon>
        <taxon>Desulfitobacteriaceae</taxon>
        <taxon>Desulfitobacterium</taxon>
    </lineage>
</organism>
<keyword evidence="3" id="KW-1185">Reference proteome</keyword>
<dbReference type="EMBL" id="CP003344">
    <property type="protein sequence ID" value="AGA68216.1"/>
    <property type="molecule type" value="Genomic_DNA"/>
</dbReference>
<name>L0F6D2_DESDL</name>
<accession>L0F6D2</accession>
<feature type="compositionally biased region" description="Basic and acidic residues" evidence="1">
    <location>
        <begin position="1"/>
        <end position="22"/>
    </location>
</feature>
<dbReference type="KEGG" id="ddl:Desdi_0688"/>
<protein>
    <submittedName>
        <fullName evidence="2">Uncharacterized protein</fullName>
    </submittedName>
</protein>
<evidence type="ECO:0000313" key="3">
    <source>
        <dbReference type="Proteomes" id="UP000010797"/>
    </source>
</evidence>
<proteinExistence type="predicted"/>
<dbReference type="HOGENOM" id="CLU_3006748_0_0_9"/>
<sequence length="56" mass="6286">MDKDRAKPEGDTDMAIPKEPKDSAQPNSSNEHKRKISKALKEVTSQHSKLLKKLAE</sequence>
<dbReference type="AlphaFoldDB" id="L0F6D2"/>
<dbReference type="STRING" id="871963.Desdi_0688"/>
<dbReference type="RefSeq" id="WP_015261218.1">
    <property type="nucleotide sequence ID" value="NC_019903.1"/>
</dbReference>
<evidence type="ECO:0000313" key="2">
    <source>
        <dbReference type="EMBL" id="AGA68216.1"/>
    </source>
</evidence>